<evidence type="ECO:0000256" key="7">
    <source>
        <dbReference type="ARBA" id="ARBA00022475"/>
    </source>
</evidence>
<keyword evidence="9 13" id="KW-1133">Transmembrane helix</keyword>
<feature type="transmembrane region" description="Helical" evidence="13">
    <location>
        <begin position="89"/>
        <end position="113"/>
    </location>
</feature>
<keyword evidence="11 13" id="KW-0472">Membrane</keyword>
<protein>
    <recommendedName>
        <fullName evidence="4">Probable multidrug resistance protein NorM</fullName>
    </recommendedName>
    <alternativeName>
        <fullName evidence="12">Multidrug-efflux transporter</fullName>
    </alternativeName>
</protein>
<comment type="subcellular location">
    <subcellularLocation>
        <location evidence="2">Cell membrane</location>
        <topology evidence="2">Multi-pass membrane protein</topology>
    </subcellularLocation>
</comment>
<evidence type="ECO:0000256" key="12">
    <source>
        <dbReference type="ARBA" id="ARBA00031636"/>
    </source>
</evidence>
<feature type="transmembrane region" description="Helical" evidence="13">
    <location>
        <begin position="235"/>
        <end position="260"/>
    </location>
</feature>
<dbReference type="PANTHER" id="PTHR43298">
    <property type="entry name" value="MULTIDRUG RESISTANCE PROTEIN NORM-RELATED"/>
    <property type="match status" value="1"/>
</dbReference>
<feature type="transmembrane region" description="Helical" evidence="13">
    <location>
        <begin position="55"/>
        <end position="77"/>
    </location>
</feature>
<keyword evidence="10" id="KW-0406">Ion transport</keyword>
<keyword evidence="5" id="KW-0813">Transport</keyword>
<comment type="function">
    <text evidence="1">Multidrug efflux pump.</text>
</comment>
<dbReference type="PIRSF" id="PIRSF006603">
    <property type="entry name" value="DinF"/>
    <property type="match status" value="1"/>
</dbReference>
<evidence type="ECO:0000256" key="13">
    <source>
        <dbReference type="SAM" id="Phobius"/>
    </source>
</evidence>
<dbReference type="EMBL" id="QZDT01000013">
    <property type="protein sequence ID" value="NBJ92859.1"/>
    <property type="molecule type" value="Genomic_DNA"/>
</dbReference>
<dbReference type="AlphaFoldDB" id="A0A9X5GS23"/>
<evidence type="ECO:0000256" key="10">
    <source>
        <dbReference type="ARBA" id="ARBA00023065"/>
    </source>
</evidence>
<feature type="transmembrane region" description="Helical" evidence="13">
    <location>
        <begin position="312"/>
        <end position="334"/>
    </location>
</feature>
<comment type="similarity">
    <text evidence="3">Belongs to the multi antimicrobial extrusion (MATE) (TC 2.A.66.1) family.</text>
</comment>
<keyword evidence="6" id="KW-0050">Antiport</keyword>
<comment type="caution">
    <text evidence="14">The sequence shown here is derived from an EMBL/GenBank/DDBJ whole genome shotgun (WGS) entry which is preliminary data.</text>
</comment>
<name>A0A9X5GS23_9FIRM</name>
<evidence type="ECO:0000256" key="6">
    <source>
        <dbReference type="ARBA" id="ARBA00022449"/>
    </source>
</evidence>
<feature type="transmembrane region" description="Helical" evidence="13">
    <location>
        <begin position="382"/>
        <end position="404"/>
    </location>
</feature>
<feature type="transmembrane region" description="Helical" evidence="13">
    <location>
        <begin position="162"/>
        <end position="185"/>
    </location>
</feature>
<evidence type="ECO:0000256" key="4">
    <source>
        <dbReference type="ARBA" id="ARBA00020268"/>
    </source>
</evidence>
<dbReference type="PANTHER" id="PTHR43298:SF2">
    <property type="entry name" value="FMN_FAD EXPORTER YEEO-RELATED"/>
    <property type="match status" value="1"/>
</dbReference>
<dbReference type="InterPro" id="IPR048279">
    <property type="entry name" value="MdtK-like"/>
</dbReference>
<dbReference type="NCBIfam" id="TIGR00797">
    <property type="entry name" value="matE"/>
    <property type="match status" value="1"/>
</dbReference>
<feature type="transmembrane region" description="Helical" evidence="13">
    <location>
        <begin position="7"/>
        <end position="30"/>
    </location>
</feature>
<dbReference type="GO" id="GO:0006811">
    <property type="term" value="P:monoatomic ion transport"/>
    <property type="evidence" value="ECO:0007669"/>
    <property type="project" value="UniProtKB-KW"/>
</dbReference>
<keyword evidence="15" id="KW-1185">Reference proteome</keyword>
<evidence type="ECO:0000256" key="11">
    <source>
        <dbReference type="ARBA" id="ARBA00023136"/>
    </source>
</evidence>
<gene>
    <name evidence="14" type="ORF">D5281_09660</name>
</gene>
<evidence type="ECO:0000256" key="8">
    <source>
        <dbReference type="ARBA" id="ARBA00022692"/>
    </source>
</evidence>
<dbReference type="InterPro" id="IPR050222">
    <property type="entry name" value="MATE_MdtK"/>
</dbReference>
<feature type="transmembrane region" description="Helical" evidence="13">
    <location>
        <begin position="191"/>
        <end position="214"/>
    </location>
</feature>
<evidence type="ECO:0000313" key="14">
    <source>
        <dbReference type="EMBL" id="NBJ92859.1"/>
    </source>
</evidence>
<evidence type="ECO:0000256" key="1">
    <source>
        <dbReference type="ARBA" id="ARBA00003408"/>
    </source>
</evidence>
<proteinExistence type="inferred from homology"/>
<dbReference type="GO" id="GO:0015297">
    <property type="term" value="F:antiporter activity"/>
    <property type="evidence" value="ECO:0007669"/>
    <property type="project" value="UniProtKB-KW"/>
</dbReference>
<accession>A0A9X5GS23</accession>
<feature type="transmembrane region" description="Helical" evidence="13">
    <location>
        <begin position="410"/>
        <end position="431"/>
    </location>
</feature>
<dbReference type="GO" id="GO:0042910">
    <property type="term" value="F:xenobiotic transmembrane transporter activity"/>
    <property type="evidence" value="ECO:0007669"/>
    <property type="project" value="InterPro"/>
</dbReference>
<evidence type="ECO:0000313" key="15">
    <source>
        <dbReference type="Proteomes" id="UP001154420"/>
    </source>
</evidence>
<evidence type="ECO:0000256" key="9">
    <source>
        <dbReference type="ARBA" id="ARBA00022989"/>
    </source>
</evidence>
<evidence type="ECO:0000256" key="5">
    <source>
        <dbReference type="ARBA" id="ARBA00022448"/>
    </source>
</evidence>
<feature type="transmembrane region" description="Helical" evidence="13">
    <location>
        <begin position="133"/>
        <end position="150"/>
    </location>
</feature>
<feature type="transmembrane region" description="Helical" evidence="13">
    <location>
        <begin position="354"/>
        <end position="375"/>
    </location>
</feature>
<dbReference type="Pfam" id="PF01554">
    <property type="entry name" value="MatE"/>
    <property type="match status" value="2"/>
</dbReference>
<dbReference type="InterPro" id="IPR002528">
    <property type="entry name" value="MATE_fam"/>
</dbReference>
<evidence type="ECO:0000256" key="2">
    <source>
        <dbReference type="ARBA" id="ARBA00004651"/>
    </source>
</evidence>
<sequence length="445" mass="48426">MKEKNVLQLVLSMSLPMVISMAVNALYNIIDSYFVAKVSEDAMTALALVFPIQNLVNAIAIGFGVGINAVIAFYLGAGDEMQANKAATLGTLLSFLHGILMMSVCIVGMPFFLRSFTSDQEMIALALTYSNRVFLFASITTVGLSFEKIFQAMGRMKATMICMMSGCVANIILDPLMILGIGFFPKMGMAGAAYATGIGQCITLISYLMFYAICHMPVRVGRSYVSLDKTILKKLYVIGTSATLNLALPSLLISVLNRLLVDFSGKYVLVLGVYYKLQTFIYLTANGIIQGIRPLIGYNFGAGEHERVKKIFRIALTMNMGIMLLGMGLSWVIPERLIGLFTDSAETIEIGRTALHRISLGFAISAISITCSGALEGLGKGFSSLIISMMRYVLVIMPAAYLLSRVMGANGVWLAFAFTEFVTALAAALIYRRETKISPQKKIQL</sequence>
<dbReference type="Proteomes" id="UP001154420">
    <property type="component" value="Unassembled WGS sequence"/>
</dbReference>
<organism evidence="14 15">
    <name type="scientific">Parablautia muri</name>
    <dbReference type="NCBI Taxonomy" id="2320879"/>
    <lineage>
        <taxon>Bacteria</taxon>
        <taxon>Bacillati</taxon>
        <taxon>Bacillota</taxon>
        <taxon>Clostridia</taxon>
        <taxon>Lachnospirales</taxon>
        <taxon>Lachnospiraceae</taxon>
        <taxon>Parablautia</taxon>
    </lineage>
</organism>
<dbReference type="GO" id="GO:0005886">
    <property type="term" value="C:plasma membrane"/>
    <property type="evidence" value="ECO:0007669"/>
    <property type="project" value="UniProtKB-SubCell"/>
</dbReference>
<dbReference type="OrthoDB" id="9811110at2"/>
<reference evidence="14" key="1">
    <citation type="submission" date="2018-09" db="EMBL/GenBank/DDBJ databases">
        <title>Murine metabolic-syndrome-specific gut microbial biobank.</title>
        <authorList>
            <person name="Liu C."/>
        </authorList>
    </citation>
    <scope>NUCLEOTIDE SEQUENCE</scope>
    <source>
        <strain evidence="14">D42-62</strain>
    </source>
</reference>
<keyword evidence="7" id="KW-1003">Cell membrane</keyword>
<evidence type="ECO:0000256" key="3">
    <source>
        <dbReference type="ARBA" id="ARBA00010199"/>
    </source>
</evidence>
<keyword evidence="8 13" id="KW-0812">Transmembrane</keyword>